<dbReference type="OrthoDB" id="3352776at2759"/>
<dbReference type="AlphaFoldDB" id="A0A6A5WK06"/>
<feature type="non-terminal residue" evidence="1">
    <location>
        <position position="1"/>
    </location>
</feature>
<sequence>TQLPFLGKPFIGQDSCATYFRLLEETLEMQIPADAFPDSIEGAGGKMGMGMGTGTGTGIVSVVSRGTFTSKKTGKSWNEEFIYRFSRFDDEGRIGCWEIWADALSAWDAVSG</sequence>
<feature type="non-terminal residue" evidence="1">
    <location>
        <position position="112"/>
    </location>
</feature>
<accession>A0A6A5WK06</accession>
<evidence type="ECO:0000313" key="2">
    <source>
        <dbReference type="Proteomes" id="UP000799779"/>
    </source>
</evidence>
<dbReference type="EMBL" id="ML977584">
    <property type="protein sequence ID" value="KAF2001274.1"/>
    <property type="molecule type" value="Genomic_DNA"/>
</dbReference>
<protein>
    <recommendedName>
        <fullName evidence="3">SnoaL-like domain-containing protein</fullName>
    </recommendedName>
</protein>
<proteinExistence type="predicted"/>
<evidence type="ECO:0008006" key="3">
    <source>
        <dbReference type="Google" id="ProtNLM"/>
    </source>
</evidence>
<gene>
    <name evidence="1" type="ORF">P154DRAFT_414160</name>
</gene>
<keyword evidence="2" id="KW-1185">Reference proteome</keyword>
<organism evidence="1 2">
    <name type="scientific">Amniculicola lignicola CBS 123094</name>
    <dbReference type="NCBI Taxonomy" id="1392246"/>
    <lineage>
        <taxon>Eukaryota</taxon>
        <taxon>Fungi</taxon>
        <taxon>Dikarya</taxon>
        <taxon>Ascomycota</taxon>
        <taxon>Pezizomycotina</taxon>
        <taxon>Dothideomycetes</taxon>
        <taxon>Pleosporomycetidae</taxon>
        <taxon>Pleosporales</taxon>
        <taxon>Amniculicolaceae</taxon>
        <taxon>Amniculicola</taxon>
    </lineage>
</organism>
<reference evidence="1" key="1">
    <citation type="journal article" date="2020" name="Stud. Mycol.">
        <title>101 Dothideomycetes genomes: a test case for predicting lifestyles and emergence of pathogens.</title>
        <authorList>
            <person name="Haridas S."/>
            <person name="Albert R."/>
            <person name="Binder M."/>
            <person name="Bloem J."/>
            <person name="Labutti K."/>
            <person name="Salamov A."/>
            <person name="Andreopoulos B."/>
            <person name="Baker S."/>
            <person name="Barry K."/>
            <person name="Bills G."/>
            <person name="Bluhm B."/>
            <person name="Cannon C."/>
            <person name="Castanera R."/>
            <person name="Culley D."/>
            <person name="Daum C."/>
            <person name="Ezra D."/>
            <person name="Gonzalez J."/>
            <person name="Henrissat B."/>
            <person name="Kuo A."/>
            <person name="Liang C."/>
            <person name="Lipzen A."/>
            <person name="Lutzoni F."/>
            <person name="Magnuson J."/>
            <person name="Mondo S."/>
            <person name="Nolan M."/>
            <person name="Ohm R."/>
            <person name="Pangilinan J."/>
            <person name="Park H.-J."/>
            <person name="Ramirez L."/>
            <person name="Alfaro M."/>
            <person name="Sun H."/>
            <person name="Tritt A."/>
            <person name="Yoshinaga Y."/>
            <person name="Zwiers L.-H."/>
            <person name="Turgeon B."/>
            <person name="Goodwin S."/>
            <person name="Spatafora J."/>
            <person name="Crous P."/>
            <person name="Grigoriev I."/>
        </authorList>
    </citation>
    <scope>NUCLEOTIDE SEQUENCE</scope>
    <source>
        <strain evidence="1">CBS 123094</strain>
    </source>
</reference>
<name>A0A6A5WK06_9PLEO</name>
<dbReference type="Proteomes" id="UP000799779">
    <property type="component" value="Unassembled WGS sequence"/>
</dbReference>
<evidence type="ECO:0000313" key="1">
    <source>
        <dbReference type="EMBL" id="KAF2001274.1"/>
    </source>
</evidence>